<evidence type="ECO:0000313" key="2">
    <source>
        <dbReference type="Proteomes" id="UP000510822"/>
    </source>
</evidence>
<proteinExistence type="predicted"/>
<evidence type="ECO:0000313" key="1">
    <source>
        <dbReference type="EMBL" id="QLI80782.1"/>
    </source>
</evidence>
<accession>A0A7D5Z5F3</accession>
<organism evidence="1 2">
    <name type="scientific">Chitinibacter fontanus</name>
    <dbReference type="NCBI Taxonomy" id="1737446"/>
    <lineage>
        <taxon>Bacteria</taxon>
        <taxon>Pseudomonadati</taxon>
        <taxon>Pseudomonadota</taxon>
        <taxon>Betaproteobacteria</taxon>
        <taxon>Neisseriales</taxon>
        <taxon>Chitinibacteraceae</taxon>
        <taxon>Chitinibacter</taxon>
    </lineage>
</organism>
<gene>
    <name evidence="1" type="ORF">HZU75_04145</name>
</gene>
<dbReference type="RefSeq" id="WP_180307916.1">
    <property type="nucleotide sequence ID" value="NZ_CP058952.1"/>
</dbReference>
<sequence length="196" mass="21696">MMRLTQDDYFAQLRQLLPPGPAWGADDGALLARELAVLAGSFATVHARAEDLLREASPNETTEMLPDWERVCALPDSCSVQSSMTLADRRAAVAGKLASVGGQSRAYYIGVARALGYPNATITEFRARRFGRRMGEPYGGTDWQFLWQMNLPAAQVKVRRSGAPIGERYRVWGDAQLECVINKLKPADTLVRFKYG</sequence>
<protein>
    <submittedName>
        <fullName evidence="1">DUF2313 domain-containing protein</fullName>
    </submittedName>
</protein>
<dbReference type="Pfam" id="PF10076">
    <property type="entry name" value="Phage_Mu_Gp48"/>
    <property type="match status" value="1"/>
</dbReference>
<reference evidence="1 2" key="1">
    <citation type="journal article" date="2016" name="Int. J. Syst. Evol. Microbiol.">
        <title>Chitinibacter fontanus sp. nov., isolated from a spring.</title>
        <authorList>
            <person name="Sheu S.Y."/>
            <person name="Li Y.S."/>
            <person name="Young C.C."/>
            <person name="Chen W.M."/>
        </authorList>
    </citation>
    <scope>NUCLEOTIDE SEQUENCE [LARGE SCALE GENOMIC DNA]</scope>
    <source>
        <strain evidence="1 2">STM-7</strain>
    </source>
</reference>
<name>A0A7D5Z5F3_9NEIS</name>
<dbReference type="Proteomes" id="UP000510822">
    <property type="component" value="Chromosome"/>
</dbReference>
<dbReference type="InterPro" id="IPR018755">
    <property type="entry name" value="Phage_Mu_Gp48"/>
</dbReference>
<dbReference type="EMBL" id="CP058952">
    <property type="protein sequence ID" value="QLI80782.1"/>
    <property type="molecule type" value="Genomic_DNA"/>
</dbReference>
<keyword evidence="2" id="KW-1185">Reference proteome</keyword>
<dbReference type="KEGG" id="cfon:HZU75_04145"/>
<dbReference type="AlphaFoldDB" id="A0A7D5Z5F3"/>